<name>A0AAE0Z9R8_9GAST</name>
<accession>A0AAE0Z9R8</accession>
<organism evidence="1 2">
    <name type="scientific">Elysia crispata</name>
    <name type="common">lettuce slug</name>
    <dbReference type="NCBI Taxonomy" id="231223"/>
    <lineage>
        <taxon>Eukaryota</taxon>
        <taxon>Metazoa</taxon>
        <taxon>Spiralia</taxon>
        <taxon>Lophotrochozoa</taxon>
        <taxon>Mollusca</taxon>
        <taxon>Gastropoda</taxon>
        <taxon>Heterobranchia</taxon>
        <taxon>Euthyneura</taxon>
        <taxon>Panpulmonata</taxon>
        <taxon>Sacoglossa</taxon>
        <taxon>Placobranchoidea</taxon>
        <taxon>Plakobranchidae</taxon>
        <taxon>Elysia</taxon>
    </lineage>
</organism>
<evidence type="ECO:0000313" key="2">
    <source>
        <dbReference type="Proteomes" id="UP001283361"/>
    </source>
</evidence>
<dbReference type="AlphaFoldDB" id="A0AAE0Z9R8"/>
<protein>
    <submittedName>
        <fullName evidence="1">Uncharacterized protein</fullName>
    </submittedName>
</protein>
<comment type="caution">
    <text evidence="1">The sequence shown here is derived from an EMBL/GenBank/DDBJ whole genome shotgun (WGS) entry which is preliminary data.</text>
</comment>
<dbReference type="EMBL" id="JAWDGP010004303">
    <property type="protein sequence ID" value="KAK3765427.1"/>
    <property type="molecule type" value="Genomic_DNA"/>
</dbReference>
<sequence>MFALLRDSSPRLMFVQQAPTAVLLQQVPTAVLLQQAPTAVLLCDHSMACLSHDNSIILVPGTTSCSSNGLVQQHVYILLLLAPIMVRCKCRRR</sequence>
<reference evidence="1" key="1">
    <citation type="journal article" date="2023" name="G3 (Bethesda)">
        <title>A reference genome for the long-term kleptoplast-retaining sea slug Elysia crispata morphotype clarki.</title>
        <authorList>
            <person name="Eastman K.E."/>
            <person name="Pendleton A.L."/>
            <person name="Shaikh M.A."/>
            <person name="Suttiyut T."/>
            <person name="Ogas R."/>
            <person name="Tomko P."/>
            <person name="Gavelis G."/>
            <person name="Widhalm J.R."/>
            <person name="Wisecaver J.H."/>
        </authorList>
    </citation>
    <scope>NUCLEOTIDE SEQUENCE</scope>
    <source>
        <strain evidence="1">ECLA1</strain>
    </source>
</reference>
<evidence type="ECO:0000313" key="1">
    <source>
        <dbReference type="EMBL" id="KAK3765427.1"/>
    </source>
</evidence>
<keyword evidence="2" id="KW-1185">Reference proteome</keyword>
<proteinExistence type="predicted"/>
<gene>
    <name evidence="1" type="ORF">RRG08_066975</name>
</gene>
<dbReference type="Proteomes" id="UP001283361">
    <property type="component" value="Unassembled WGS sequence"/>
</dbReference>